<proteinExistence type="predicted"/>
<dbReference type="Proteomes" id="UP000234181">
    <property type="component" value="Unassembled WGS sequence"/>
</dbReference>
<accession>A0ABY1TXJ1</accession>
<protein>
    <recommendedName>
        <fullName evidence="3">NADH dehydrogenase subunit 4</fullName>
    </recommendedName>
</protein>
<reference evidence="1 2" key="1">
    <citation type="submission" date="2017-10" db="EMBL/GenBank/DDBJ databases">
        <authorList>
            <person name="Regsiter A."/>
            <person name="William W."/>
        </authorList>
    </citation>
    <scope>NUCLEOTIDE SEQUENCE [LARGE SCALE GENOMIC DNA]</scope>
    <source>
        <strain evidence="1 2">CFBP6984</strain>
    </source>
</reference>
<keyword evidence="2" id="KW-1185">Reference proteome</keyword>
<evidence type="ECO:0000313" key="2">
    <source>
        <dbReference type="Proteomes" id="UP000234181"/>
    </source>
</evidence>
<dbReference type="EMBL" id="OCYT01000143">
    <property type="protein sequence ID" value="SON87966.1"/>
    <property type="molecule type" value="Genomic_DNA"/>
</dbReference>
<evidence type="ECO:0000313" key="1">
    <source>
        <dbReference type="EMBL" id="SON87966.1"/>
    </source>
</evidence>
<gene>
    <name evidence="1" type="ORF">XAP6984_830083</name>
</gene>
<evidence type="ECO:0008006" key="3">
    <source>
        <dbReference type="Google" id="ProtNLM"/>
    </source>
</evidence>
<comment type="caution">
    <text evidence="1">The sequence shown here is derived from an EMBL/GenBank/DDBJ whole genome shotgun (WGS) entry which is preliminary data.</text>
</comment>
<name>A0ABY1TXJ1_XANCH</name>
<organism evidence="1 2">
    <name type="scientific">Xanthomonas campestris pv. phaseoli</name>
    <dbReference type="NCBI Taxonomy" id="317013"/>
    <lineage>
        <taxon>Bacteria</taxon>
        <taxon>Pseudomonadati</taxon>
        <taxon>Pseudomonadota</taxon>
        <taxon>Gammaproteobacteria</taxon>
        <taxon>Lysobacterales</taxon>
        <taxon>Lysobacteraceae</taxon>
        <taxon>Xanthomonas</taxon>
    </lineage>
</organism>
<sequence>MIIHNGLPILFPEIFAILILPSSVSVTS</sequence>